<reference evidence="5" key="2">
    <citation type="submission" date="2023-04" db="EMBL/GenBank/DDBJ databases">
        <authorList>
            <person name="Beletskiy A.V."/>
            <person name="Mardanov A.V."/>
            <person name="Ravin N.V."/>
        </authorList>
    </citation>
    <scope>NUCLEOTIDE SEQUENCE</scope>
    <source>
        <strain evidence="5">GKL-01</strain>
    </source>
</reference>
<keyword evidence="1 4" id="KW-1003">Cell membrane</keyword>
<protein>
    <recommendedName>
        <fullName evidence="4">High frequency lysogenization protein HflD homolog</fullName>
    </recommendedName>
</protein>
<comment type="similarity">
    <text evidence="4">Belongs to the HflD family.</text>
</comment>
<keyword evidence="2 4" id="KW-0963">Cytoplasm</keyword>
<evidence type="ECO:0000256" key="3">
    <source>
        <dbReference type="ARBA" id="ARBA00023136"/>
    </source>
</evidence>
<keyword evidence="3 4" id="KW-0472">Membrane</keyword>
<evidence type="ECO:0000256" key="4">
    <source>
        <dbReference type="HAMAP-Rule" id="MF_00695"/>
    </source>
</evidence>
<evidence type="ECO:0000313" key="5">
    <source>
        <dbReference type="EMBL" id="WGZ91897.1"/>
    </source>
</evidence>
<dbReference type="HAMAP" id="MF_00695">
    <property type="entry name" value="HflD_protein"/>
    <property type="match status" value="1"/>
</dbReference>
<dbReference type="PANTHER" id="PTHR38100:SF1">
    <property type="entry name" value="HIGH FREQUENCY LYSOGENIZATION PROTEIN HFLD"/>
    <property type="match status" value="1"/>
</dbReference>
<dbReference type="EMBL" id="CP124755">
    <property type="protein sequence ID" value="WGZ91897.1"/>
    <property type="molecule type" value="Genomic_DNA"/>
</dbReference>
<dbReference type="InterPro" id="IPR035932">
    <property type="entry name" value="HflD-like_sf"/>
</dbReference>
<dbReference type="GO" id="GO:0005737">
    <property type="term" value="C:cytoplasm"/>
    <property type="evidence" value="ECO:0007669"/>
    <property type="project" value="UniProtKB-SubCell"/>
</dbReference>
<evidence type="ECO:0000256" key="2">
    <source>
        <dbReference type="ARBA" id="ARBA00022490"/>
    </source>
</evidence>
<accession>A0AA95H6Q8</accession>
<dbReference type="InterPro" id="IPR007451">
    <property type="entry name" value="HflD"/>
</dbReference>
<comment type="subcellular location">
    <subcellularLocation>
        <location evidence="4">Cytoplasm</location>
    </subcellularLocation>
    <subcellularLocation>
        <location evidence="4">Cell membrane</location>
        <topology evidence="4">Peripheral membrane protein</topology>
        <orientation evidence="4">Cytoplasmic side</orientation>
    </subcellularLocation>
</comment>
<dbReference type="GO" id="GO:0005886">
    <property type="term" value="C:plasma membrane"/>
    <property type="evidence" value="ECO:0007669"/>
    <property type="project" value="UniProtKB-SubCell"/>
</dbReference>
<gene>
    <name evidence="4 5" type="primary">hflD</name>
    <name evidence="5" type="ORF">QJT80_05300</name>
</gene>
<dbReference type="SUPFAM" id="SSF101322">
    <property type="entry name" value="YcfC-like"/>
    <property type="match status" value="1"/>
</dbReference>
<sequence>MEANTRNRTIALAALFQCVEGVLQLATRGTVDNDLLQSCINSVLTSDNSSIEALYGGVSDLRTGLRVLMYQLGTGGLTEDGKPKNVEATRYAVNLLYLEKKLAKDPEMFQKLMRNIETAQQQLNFFEMTHPNMVARLADIYSNTISQLGPRIMIKGDQAHLSNVDNAAKIRALLLAGIRAALLWRQAGGDRWKLIFSRSAMQKEAQQLLKANY</sequence>
<reference evidence="5" key="1">
    <citation type="journal article" date="2023" name="Int. J. Mol. Sci.">
        <title>Metagenomics Revealed a New Genus 'Candidatus Thiocaldithrix dubininis' gen. nov., sp. nov. and a New Species 'Candidatus Thiothrix putei' sp. nov. in the Family Thiotrichaceae, Some Members of Which Have Traits of Both Na+- and H+-Motive Energetics.</title>
        <authorList>
            <person name="Ravin N.V."/>
            <person name="Muntyan M.S."/>
            <person name="Smolyakov D.D."/>
            <person name="Rudenko T.S."/>
            <person name="Beletsky A.V."/>
            <person name="Mardanov A.V."/>
            <person name="Grabovich M.Y."/>
        </authorList>
    </citation>
    <scope>NUCLEOTIDE SEQUENCE</scope>
    <source>
        <strain evidence="5">GKL-01</strain>
    </source>
</reference>
<dbReference type="Pfam" id="PF04356">
    <property type="entry name" value="DUF489"/>
    <property type="match status" value="1"/>
</dbReference>
<dbReference type="PANTHER" id="PTHR38100">
    <property type="entry name" value="HIGH FREQUENCY LYSOGENIZATION PROTEIN HFLD"/>
    <property type="match status" value="1"/>
</dbReference>
<dbReference type="NCBIfam" id="NF001246">
    <property type="entry name" value="PRK00218.1-2"/>
    <property type="match status" value="1"/>
</dbReference>
<dbReference type="KEGG" id="tdu:QJT80_05300"/>
<proteinExistence type="inferred from homology"/>
<name>A0AA95H6Q8_9GAMM</name>
<dbReference type="Proteomes" id="UP001300672">
    <property type="component" value="Chromosome"/>
</dbReference>
<dbReference type="Gene3D" id="1.10.3890.10">
    <property type="entry name" value="HflD-like"/>
    <property type="match status" value="1"/>
</dbReference>
<evidence type="ECO:0000256" key="1">
    <source>
        <dbReference type="ARBA" id="ARBA00022475"/>
    </source>
</evidence>
<organism evidence="5">
    <name type="scientific">Candidatus Thiocaldithrix dubininis</name>
    <dbReference type="NCBI Taxonomy" id="3080823"/>
    <lineage>
        <taxon>Bacteria</taxon>
        <taxon>Pseudomonadati</taxon>
        <taxon>Pseudomonadota</taxon>
        <taxon>Gammaproteobacteria</taxon>
        <taxon>Thiotrichales</taxon>
        <taxon>Thiotrichaceae</taxon>
        <taxon>Candidatus Thiocaldithrix</taxon>
    </lineage>
</organism>
<dbReference type="AlphaFoldDB" id="A0AA95H6Q8"/>